<feature type="compositionally biased region" description="Polar residues" evidence="1">
    <location>
        <begin position="29"/>
        <end position="39"/>
    </location>
</feature>
<feature type="region of interest" description="Disordered" evidence="1">
    <location>
        <begin position="1"/>
        <end position="55"/>
    </location>
</feature>
<name>A0A4Y2Q2Q2_ARAVE</name>
<proteinExistence type="predicted"/>
<evidence type="ECO:0000256" key="1">
    <source>
        <dbReference type="SAM" id="MobiDB-lite"/>
    </source>
</evidence>
<protein>
    <submittedName>
        <fullName evidence="2">Uncharacterized protein</fullName>
    </submittedName>
</protein>
<gene>
    <name evidence="2" type="ORF">AVEN_87502_1</name>
</gene>
<feature type="compositionally biased region" description="Polar residues" evidence="1">
    <location>
        <begin position="1"/>
        <end position="12"/>
    </location>
</feature>
<organism evidence="2 3">
    <name type="scientific">Araneus ventricosus</name>
    <name type="common">Orbweaver spider</name>
    <name type="synonym">Epeira ventricosa</name>
    <dbReference type="NCBI Taxonomy" id="182803"/>
    <lineage>
        <taxon>Eukaryota</taxon>
        <taxon>Metazoa</taxon>
        <taxon>Ecdysozoa</taxon>
        <taxon>Arthropoda</taxon>
        <taxon>Chelicerata</taxon>
        <taxon>Arachnida</taxon>
        <taxon>Araneae</taxon>
        <taxon>Araneomorphae</taxon>
        <taxon>Entelegynae</taxon>
        <taxon>Araneoidea</taxon>
        <taxon>Araneidae</taxon>
        <taxon>Araneus</taxon>
    </lineage>
</organism>
<comment type="caution">
    <text evidence="2">The sequence shown here is derived from an EMBL/GenBank/DDBJ whole genome shotgun (WGS) entry which is preliminary data.</text>
</comment>
<dbReference type="Proteomes" id="UP000499080">
    <property type="component" value="Unassembled WGS sequence"/>
</dbReference>
<evidence type="ECO:0000313" key="2">
    <source>
        <dbReference type="EMBL" id="GBN57542.1"/>
    </source>
</evidence>
<dbReference type="AlphaFoldDB" id="A0A4Y2Q2Q2"/>
<dbReference type="EMBL" id="BGPR01012764">
    <property type="protein sequence ID" value="GBN57542.1"/>
    <property type="molecule type" value="Genomic_DNA"/>
</dbReference>
<accession>A0A4Y2Q2Q2</accession>
<evidence type="ECO:0000313" key="3">
    <source>
        <dbReference type="Proteomes" id="UP000499080"/>
    </source>
</evidence>
<keyword evidence="3" id="KW-1185">Reference proteome</keyword>
<reference evidence="2 3" key="1">
    <citation type="journal article" date="2019" name="Sci. Rep.">
        <title>Orb-weaving spider Araneus ventricosus genome elucidates the spidroin gene catalogue.</title>
        <authorList>
            <person name="Kono N."/>
            <person name="Nakamura H."/>
            <person name="Ohtoshi R."/>
            <person name="Moran D.A.P."/>
            <person name="Shinohara A."/>
            <person name="Yoshida Y."/>
            <person name="Fujiwara M."/>
            <person name="Mori M."/>
            <person name="Tomita M."/>
            <person name="Arakawa K."/>
        </authorList>
    </citation>
    <scope>NUCLEOTIDE SEQUENCE [LARGE SCALE GENOMIC DNA]</scope>
</reference>
<sequence length="109" mass="12568">MGSCRQVLSNACTKRHGPAPEDEVPTILNKLTTSPISTHQSRHRTSQSMPRPLIHNFKKSENYKMMKKKPVSKRRVHKKFTINFRFISSPSSEAEQEYLTLIRTEDPTS</sequence>